<dbReference type="EMBL" id="JACJHR010000091">
    <property type="protein sequence ID" value="MBB2505113.1"/>
    <property type="molecule type" value="Genomic_DNA"/>
</dbReference>
<evidence type="ECO:0000313" key="2">
    <source>
        <dbReference type="EMBL" id="MBB2505113.1"/>
    </source>
</evidence>
<dbReference type="Proteomes" id="UP000550260">
    <property type="component" value="Unassembled WGS sequence"/>
</dbReference>
<evidence type="ECO:0000313" key="3">
    <source>
        <dbReference type="Proteomes" id="UP000550260"/>
    </source>
</evidence>
<sequence>MTTRLAELRAERGDMNIEAVIGVSALIALLGLGLLGMRVETAQSAVDAAARAAARQASLAHDGRTAAVAAEQQSRAVLAEQSITCTRLTVDVDASEFARPAGNNGTVTARVRCDVPLADLLPGLAGTRPIEAAFQSPIDRYGARR</sequence>
<evidence type="ECO:0000256" key="1">
    <source>
        <dbReference type="SAM" id="Phobius"/>
    </source>
</evidence>
<gene>
    <name evidence="2" type="ORF">H5411_39020</name>
</gene>
<keyword evidence="1" id="KW-1133">Transmembrane helix</keyword>
<keyword evidence="1" id="KW-0472">Membrane</keyword>
<keyword evidence="1" id="KW-0812">Transmembrane</keyword>
<proteinExistence type="predicted"/>
<organism evidence="2 3">
    <name type="scientific">Amycolatopsis echigonensis</name>
    <dbReference type="NCBI Taxonomy" id="2576905"/>
    <lineage>
        <taxon>Bacteria</taxon>
        <taxon>Bacillati</taxon>
        <taxon>Actinomycetota</taxon>
        <taxon>Actinomycetes</taxon>
        <taxon>Pseudonocardiales</taxon>
        <taxon>Pseudonocardiaceae</taxon>
        <taxon>Amycolatopsis</taxon>
    </lineage>
</organism>
<comment type="caution">
    <text evidence="2">The sequence shown here is derived from an EMBL/GenBank/DDBJ whole genome shotgun (WGS) entry which is preliminary data.</text>
</comment>
<feature type="transmembrane region" description="Helical" evidence="1">
    <location>
        <begin position="15"/>
        <end position="35"/>
    </location>
</feature>
<dbReference type="AlphaFoldDB" id="A0A8E2BAH8"/>
<reference evidence="2 3" key="1">
    <citation type="submission" date="2020-08" db="EMBL/GenBank/DDBJ databases">
        <title>Amycolatopsis echigonensis JCM 21831.</title>
        <authorList>
            <person name="Tedsree N."/>
            <person name="Kuncharoen N."/>
            <person name="Likhitwitayawuid K."/>
            <person name="Tanasupawat S."/>
        </authorList>
    </citation>
    <scope>NUCLEOTIDE SEQUENCE [LARGE SCALE GENOMIC DNA]</scope>
    <source>
        <strain evidence="2 3">JCM 21831</strain>
    </source>
</reference>
<protein>
    <recommendedName>
        <fullName evidence="4">Pilus assembly protein</fullName>
    </recommendedName>
</protein>
<dbReference type="RefSeq" id="WP_183126670.1">
    <property type="nucleotide sequence ID" value="NZ_JACJHR010000091.1"/>
</dbReference>
<evidence type="ECO:0008006" key="4">
    <source>
        <dbReference type="Google" id="ProtNLM"/>
    </source>
</evidence>
<accession>A0A8E2BAH8</accession>
<name>A0A8E2BAH8_9PSEU</name>